<evidence type="ECO:0000256" key="4">
    <source>
        <dbReference type="ARBA" id="ARBA00023157"/>
    </source>
</evidence>
<name>A0A1E1WVW6_TITOB</name>
<accession>A0A1E1WVW6</accession>
<reference evidence="7" key="1">
    <citation type="submission" date="2015-08" db="EMBL/GenBank/DDBJ databases">
        <title>Proteomic endorsed transcriptomic profile of the venom gland from Tityus obscurus.</title>
        <authorList>
            <person name="Oliveira U.C."/>
            <person name="Nishiyama M.Y.Jr."/>
            <person name="Santos M.B."/>
            <person name="Silva A.P."/>
            <person name="Chalkidis H.M."/>
            <person name="Imberg A.S."/>
            <person name="Candido D.M."/>
            <person name="Yamanouye N."/>
            <person name="Dorce V.A."/>
            <person name="Junqueira-de-Azevedo I.L."/>
        </authorList>
    </citation>
    <scope>NUCLEOTIDE SEQUENCE</scope>
    <source>
        <tissue evidence="7">Telson</tissue>
    </source>
</reference>
<dbReference type="GO" id="GO:0001558">
    <property type="term" value="P:regulation of cell growth"/>
    <property type="evidence" value="ECO:0007669"/>
    <property type="project" value="InterPro"/>
</dbReference>
<evidence type="ECO:0000256" key="2">
    <source>
        <dbReference type="ARBA" id="ARBA00022525"/>
    </source>
</evidence>
<comment type="subcellular location">
    <subcellularLocation>
        <location evidence="1">Secreted</location>
    </subcellularLocation>
</comment>
<evidence type="ECO:0000313" key="7">
    <source>
        <dbReference type="EMBL" id="JAT91114.1"/>
    </source>
</evidence>
<dbReference type="AlphaFoldDB" id="A0A1E1WVW6"/>
<dbReference type="PROSITE" id="PS51323">
    <property type="entry name" value="IGFBP_N_2"/>
    <property type="match status" value="1"/>
</dbReference>
<dbReference type="InterPro" id="IPR009030">
    <property type="entry name" value="Growth_fac_rcpt_cys_sf"/>
</dbReference>
<evidence type="ECO:0000256" key="3">
    <source>
        <dbReference type="ARBA" id="ARBA00022729"/>
    </source>
</evidence>
<sequence>MEFTSFTSRFTIFMLLLCLCSFTTATRPNCQRCELVRCANKVDADCPVGIVREYCGCCDVCAKNIGERCRSPRNPYGICGVGLRCVNGICRR</sequence>
<dbReference type="PANTHER" id="PTHR14186:SF20">
    <property type="entry name" value="CYSTEINE-RICH MOTOR NEURON 1 PROTEIN-LIKE"/>
    <property type="match status" value="1"/>
</dbReference>
<dbReference type="InterPro" id="IPR011390">
    <property type="entry name" value="IGFBP_rP_mac25"/>
</dbReference>
<proteinExistence type="predicted"/>
<feature type="domain" description="IGFBP N-terminal" evidence="6">
    <location>
        <begin position="14"/>
        <end position="92"/>
    </location>
</feature>
<dbReference type="Pfam" id="PF00219">
    <property type="entry name" value="IGFBP"/>
    <property type="match status" value="1"/>
</dbReference>
<evidence type="ECO:0000256" key="1">
    <source>
        <dbReference type="ARBA" id="ARBA00004613"/>
    </source>
</evidence>
<evidence type="ECO:0000256" key="5">
    <source>
        <dbReference type="SAM" id="SignalP"/>
    </source>
</evidence>
<dbReference type="GO" id="GO:0009966">
    <property type="term" value="P:regulation of signal transduction"/>
    <property type="evidence" value="ECO:0007669"/>
    <property type="project" value="TreeGrafter"/>
</dbReference>
<dbReference type="Gene3D" id="4.10.40.20">
    <property type="match status" value="1"/>
</dbReference>
<dbReference type="GO" id="GO:0005576">
    <property type="term" value="C:extracellular region"/>
    <property type="evidence" value="ECO:0007669"/>
    <property type="project" value="UniProtKB-SubCell"/>
</dbReference>
<keyword evidence="3 5" id="KW-0732">Signal</keyword>
<keyword evidence="2" id="KW-0964">Secreted</keyword>
<dbReference type="EMBL" id="GEMQ01000075">
    <property type="protein sequence ID" value="JAT91114.1"/>
    <property type="molecule type" value="Transcribed_RNA"/>
</dbReference>
<dbReference type="GO" id="GO:0005520">
    <property type="term" value="F:insulin-like growth factor binding"/>
    <property type="evidence" value="ECO:0007669"/>
    <property type="project" value="InterPro"/>
</dbReference>
<feature type="chain" id="PRO_5009115642" evidence="5">
    <location>
        <begin position="26"/>
        <end position="92"/>
    </location>
</feature>
<dbReference type="SUPFAM" id="SSF57184">
    <property type="entry name" value="Growth factor receptor domain"/>
    <property type="match status" value="1"/>
</dbReference>
<feature type="signal peptide" evidence="5">
    <location>
        <begin position="1"/>
        <end position="25"/>
    </location>
</feature>
<evidence type="ECO:0000259" key="6">
    <source>
        <dbReference type="PROSITE" id="PS51323"/>
    </source>
</evidence>
<keyword evidence="4" id="KW-1015">Disulfide bond</keyword>
<dbReference type="InterPro" id="IPR000867">
    <property type="entry name" value="IGFBP-like"/>
</dbReference>
<dbReference type="PANTHER" id="PTHR14186">
    <property type="entry name" value="INSULIN-LIKE GROWTH FACTOR BINDING PROTEIN-RELATED"/>
    <property type="match status" value="1"/>
</dbReference>
<organism evidence="7">
    <name type="scientific">Tityus obscurus</name>
    <name type="common">Amazonian scorpion</name>
    <name type="synonym">Tityus cambridgei</name>
    <dbReference type="NCBI Taxonomy" id="1221240"/>
    <lineage>
        <taxon>Eukaryota</taxon>
        <taxon>Metazoa</taxon>
        <taxon>Ecdysozoa</taxon>
        <taxon>Arthropoda</taxon>
        <taxon>Chelicerata</taxon>
        <taxon>Arachnida</taxon>
        <taxon>Scorpiones</taxon>
        <taxon>Buthida</taxon>
        <taxon>Buthoidea</taxon>
        <taxon>Buthidae</taxon>
        <taxon>Tityus</taxon>
    </lineage>
</organism>
<protein>
    <submittedName>
        <fullName evidence="7">Putative insulin-like protein growth factor binding protein</fullName>
    </submittedName>
</protein>